<gene>
    <name evidence="3" type="ORF">BV898_00032</name>
</gene>
<reference evidence="4" key="1">
    <citation type="submission" date="2017-01" db="EMBL/GenBank/DDBJ databases">
        <title>Comparative genomics of anhydrobiosis in the tardigrade Hypsibius dujardini.</title>
        <authorList>
            <person name="Yoshida Y."/>
            <person name="Koutsovoulos G."/>
            <person name="Laetsch D."/>
            <person name="Stevens L."/>
            <person name="Kumar S."/>
            <person name="Horikawa D."/>
            <person name="Ishino K."/>
            <person name="Komine S."/>
            <person name="Tomita M."/>
            <person name="Blaxter M."/>
            <person name="Arakawa K."/>
        </authorList>
    </citation>
    <scope>NUCLEOTIDE SEQUENCE [LARGE SCALE GENOMIC DNA]</scope>
    <source>
        <strain evidence="4">Z151</strain>
    </source>
</reference>
<feature type="region of interest" description="Disordered" evidence="1">
    <location>
        <begin position="186"/>
        <end position="231"/>
    </location>
</feature>
<evidence type="ECO:0008006" key="5">
    <source>
        <dbReference type="Google" id="ProtNLM"/>
    </source>
</evidence>
<dbReference type="Proteomes" id="UP000192578">
    <property type="component" value="Unassembled WGS sequence"/>
</dbReference>
<dbReference type="GO" id="GO:0019226">
    <property type="term" value="P:transmission of nerve impulse"/>
    <property type="evidence" value="ECO:0007669"/>
    <property type="project" value="TreeGrafter"/>
</dbReference>
<dbReference type="GO" id="GO:0032281">
    <property type="term" value="C:AMPA glutamate receptor complex"/>
    <property type="evidence" value="ECO:0007669"/>
    <property type="project" value="TreeGrafter"/>
</dbReference>
<name>A0A1W0XEI2_HYPEX</name>
<dbReference type="InterPro" id="IPR051072">
    <property type="entry name" value="CACNG_subunit"/>
</dbReference>
<evidence type="ECO:0000313" key="4">
    <source>
        <dbReference type="Proteomes" id="UP000192578"/>
    </source>
</evidence>
<feature type="transmembrane region" description="Helical" evidence="2">
    <location>
        <begin position="119"/>
        <end position="146"/>
    </location>
</feature>
<dbReference type="Gene3D" id="1.20.140.150">
    <property type="match status" value="1"/>
</dbReference>
<dbReference type="GO" id="GO:0099590">
    <property type="term" value="P:neurotransmitter receptor internalization"/>
    <property type="evidence" value="ECO:0007669"/>
    <property type="project" value="TreeGrafter"/>
</dbReference>
<dbReference type="EMBL" id="MTYJ01000001">
    <property type="protein sequence ID" value="OQV25886.1"/>
    <property type="molecule type" value="Genomic_DNA"/>
</dbReference>
<dbReference type="AlphaFoldDB" id="A0A1W0XEI2"/>
<keyword evidence="2" id="KW-0812">Transmembrane</keyword>
<feature type="compositionally biased region" description="Polar residues" evidence="1">
    <location>
        <begin position="201"/>
        <end position="215"/>
    </location>
</feature>
<dbReference type="GO" id="GO:0098839">
    <property type="term" value="C:postsynaptic density membrane"/>
    <property type="evidence" value="ECO:0007669"/>
    <property type="project" value="TreeGrafter"/>
</dbReference>
<dbReference type="PANTHER" id="PTHR12107">
    <property type="entry name" value="VOLTAGE-DEPENDENT CALCIUM CHANNEL GAMMA SUBUNIT"/>
    <property type="match status" value="1"/>
</dbReference>
<feature type="compositionally biased region" description="Polar residues" evidence="1">
    <location>
        <begin position="314"/>
        <end position="327"/>
    </location>
</feature>
<keyword evidence="4" id="KW-1185">Reference proteome</keyword>
<organism evidence="3 4">
    <name type="scientific">Hypsibius exemplaris</name>
    <name type="common">Freshwater tardigrade</name>
    <dbReference type="NCBI Taxonomy" id="2072580"/>
    <lineage>
        <taxon>Eukaryota</taxon>
        <taxon>Metazoa</taxon>
        <taxon>Ecdysozoa</taxon>
        <taxon>Tardigrada</taxon>
        <taxon>Eutardigrada</taxon>
        <taxon>Parachela</taxon>
        <taxon>Hypsibioidea</taxon>
        <taxon>Hypsibiidae</taxon>
        <taxon>Hypsibius</taxon>
    </lineage>
</organism>
<dbReference type="GO" id="GO:0016247">
    <property type="term" value="F:channel regulator activity"/>
    <property type="evidence" value="ECO:0007669"/>
    <property type="project" value="TreeGrafter"/>
</dbReference>
<keyword evidence="2" id="KW-1133">Transmembrane helix</keyword>
<protein>
    <recommendedName>
        <fullName evidence="5">Voltage-dependent calcium channel gamma-5 subunit</fullName>
    </recommendedName>
</protein>
<feature type="transmembrane region" description="Helical" evidence="2">
    <location>
        <begin position="71"/>
        <end position="99"/>
    </location>
</feature>
<keyword evidence="2" id="KW-0472">Membrane</keyword>
<dbReference type="GO" id="GO:0005245">
    <property type="term" value="F:voltage-gated calcium channel activity"/>
    <property type="evidence" value="ECO:0007669"/>
    <property type="project" value="TreeGrafter"/>
</dbReference>
<evidence type="ECO:0000256" key="2">
    <source>
        <dbReference type="SAM" id="Phobius"/>
    </source>
</evidence>
<dbReference type="GO" id="GO:0098943">
    <property type="term" value="P:neurotransmitter receptor transport, postsynaptic endosome to lysosome"/>
    <property type="evidence" value="ECO:0007669"/>
    <property type="project" value="TreeGrafter"/>
</dbReference>
<dbReference type="GO" id="GO:0098970">
    <property type="term" value="P:postsynaptic neurotransmitter receptor diffusion trapping"/>
    <property type="evidence" value="ECO:0007669"/>
    <property type="project" value="TreeGrafter"/>
</dbReference>
<feature type="compositionally biased region" description="Basic and acidic residues" evidence="1">
    <location>
        <begin position="345"/>
        <end position="354"/>
    </location>
</feature>
<sequence length="354" mass="40201">MWIFCHEDAHQEPDCFWIEHELPDHSHVDPRNATTCILYATIISMPSLLSAASVTLIGLVTNALIKCRKIWIFITGIIYILAGICTFTCIILFITYVIQELEHKEEEKGDDGDPLFTRFYGFSLYVLFISFCCQELGGISLIYLSVSRFNQHWAEKDRRQEEHERQLNPSQSSFSLAQYPSFRNSHAVRPQESANHRDGPTYNSSTWNGRITQPQSSPPHPRSLSANVSPASMSRRFMTSMNPDLDVRSQDIYHGNHIDCSYDSHSYGMPFPLVPRSRDPSHQNKGDKSYLYQAMVPTTTARQVTFSADLASTRSAGDHTNITQPTTGRAPRFHRTNSSSSSSGRKVDWRMTPV</sequence>
<feature type="region of interest" description="Disordered" evidence="1">
    <location>
        <begin position="314"/>
        <end position="354"/>
    </location>
</feature>
<accession>A0A1W0XEI2</accession>
<dbReference type="GO" id="GO:0051968">
    <property type="term" value="P:positive regulation of synaptic transmission, glutamatergic"/>
    <property type="evidence" value="ECO:0007669"/>
    <property type="project" value="TreeGrafter"/>
</dbReference>
<proteinExistence type="predicted"/>
<feature type="transmembrane region" description="Helical" evidence="2">
    <location>
        <begin position="37"/>
        <end position="59"/>
    </location>
</feature>
<dbReference type="PANTHER" id="PTHR12107:SF0">
    <property type="entry name" value="STARGAZIN (MAMMALIAN CALCIUM CHANNEL) HOMOLOG"/>
    <property type="match status" value="1"/>
</dbReference>
<comment type="caution">
    <text evidence="3">The sequence shown here is derived from an EMBL/GenBank/DDBJ whole genome shotgun (WGS) entry which is preliminary data.</text>
</comment>
<evidence type="ECO:0000256" key="1">
    <source>
        <dbReference type="SAM" id="MobiDB-lite"/>
    </source>
</evidence>
<evidence type="ECO:0000313" key="3">
    <source>
        <dbReference type="EMBL" id="OQV25886.1"/>
    </source>
</evidence>